<reference evidence="2" key="1">
    <citation type="journal article" name="BMC Genomics">
        <title>Long-read sequencing and de novo genome assembly of marine medaka (Oryzias melastigma).</title>
        <authorList>
            <person name="Liang P."/>
            <person name="Saqib H.S.A."/>
            <person name="Ni X."/>
            <person name="Shen Y."/>
        </authorList>
    </citation>
    <scope>NUCLEOTIDE SEQUENCE</scope>
    <source>
        <strain evidence="2">Bigg-433</strain>
    </source>
</reference>
<proteinExistence type="predicted"/>
<accession>A0A834FKA8</accession>
<feature type="compositionally biased region" description="Acidic residues" evidence="1">
    <location>
        <begin position="61"/>
        <end position="70"/>
    </location>
</feature>
<evidence type="ECO:0000313" key="3">
    <source>
        <dbReference type="Proteomes" id="UP000646548"/>
    </source>
</evidence>
<dbReference type="EMBL" id="WKFB01000105">
    <property type="protein sequence ID" value="KAF6735420.1"/>
    <property type="molecule type" value="Genomic_DNA"/>
</dbReference>
<feature type="region of interest" description="Disordered" evidence="1">
    <location>
        <begin position="48"/>
        <end position="70"/>
    </location>
</feature>
<organism evidence="2 3">
    <name type="scientific">Oryzias melastigma</name>
    <name type="common">Marine medaka</name>
    <dbReference type="NCBI Taxonomy" id="30732"/>
    <lineage>
        <taxon>Eukaryota</taxon>
        <taxon>Metazoa</taxon>
        <taxon>Chordata</taxon>
        <taxon>Craniata</taxon>
        <taxon>Vertebrata</taxon>
        <taxon>Euteleostomi</taxon>
        <taxon>Actinopterygii</taxon>
        <taxon>Neopterygii</taxon>
        <taxon>Teleostei</taxon>
        <taxon>Neoteleostei</taxon>
        <taxon>Acanthomorphata</taxon>
        <taxon>Ovalentaria</taxon>
        <taxon>Atherinomorphae</taxon>
        <taxon>Beloniformes</taxon>
        <taxon>Adrianichthyidae</taxon>
        <taxon>Oryziinae</taxon>
        <taxon>Oryzias</taxon>
    </lineage>
</organism>
<gene>
    <name evidence="2" type="ORF">FQA47_019867</name>
</gene>
<dbReference type="Proteomes" id="UP000646548">
    <property type="component" value="Unassembled WGS sequence"/>
</dbReference>
<name>A0A834FKA8_ORYME</name>
<comment type="caution">
    <text evidence="2">The sequence shown here is derived from an EMBL/GenBank/DDBJ whole genome shotgun (WGS) entry which is preliminary data.</text>
</comment>
<dbReference type="AlphaFoldDB" id="A0A834FKA8"/>
<protein>
    <submittedName>
        <fullName evidence="2">Uncharacterized protein</fullName>
    </submittedName>
</protein>
<evidence type="ECO:0000313" key="2">
    <source>
        <dbReference type="EMBL" id="KAF6735420.1"/>
    </source>
</evidence>
<sequence>MYHENATHVLHDATAVHVGKAADLCVSEFEVHVARVDRDDVLCDQLAMEKDGGASPHQIEDSVDLPDELK</sequence>
<evidence type="ECO:0000256" key="1">
    <source>
        <dbReference type="SAM" id="MobiDB-lite"/>
    </source>
</evidence>